<protein>
    <recommendedName>
        <fullName evidence="7">NB-ARC domain-containing protein</fullName>
    </recommendedName>
</protein>
<dbReference type="InterPro" id="IPR027417">
    <property type="entry name" value="P-loop_NTPase"/>
</dbReference>
<evidence type="ECO:0000259" key="3">
    <source>
        <dbReference type="Pfam" id="PF00931"/>
    </source>
</evidence>
<evidence type="ECO:0000256" key="1">
    <source>
        <dbReference type="ARBA" id="ARBA00022741"/>
    </source>
</evidence>
<feature type="domain" description="NB-ARC" evidence="3">
    <location>
        <begin position="6"/>
        <end position="76"/>
    </location>
</feature>
<accession>A0AAD8HMM9</accession>
<dbReference type="InterPro" id="IPR002182">
    <property type="entry name" value="NB-ARC"/>
</dbReference>
<dbReference type="Proteomes" id="UP001237642">
    <property type="component" value="Unassembled WGS sequence"/>
</dbReference>
<evidence type="ECO:0000313" key="5">
    <source>
        <dbReference type="EMBL" id="KAK1368982.1"/>
    </source>
</evidence>
<name>A0AAD8HMM9_9APIA</name>
<gene>
    <name evidence="5" type="ORF">POM88_035074</name>
</gene>
<dbReference type="GO" id="GO:0043531">
    <property type="term" value="F:ADP binding"/>
    <property type="evidence" value="ECO:0007669"/>
    <property type="project" value="InterPro"/>
</dbReference>
<dbReference type="Pfam" id="PF23559">
    <property type="entry name" value="WHD_DRP"/>
    <property type="match status" value="1"/>
</dbReference>
<evidence type="ECO:0008006" key="7">
    <source>
        <dbReference type="Google" id="ProtNLM"/>
    </source>
</evidence>
<dbReference type="EMBL" id="JAUIZM010000008">
    <property type="protein sequence ID" value="KAK1368982.1"/>
    <property type="molecule type" value="Genomic_DNA"/>
</dbReference>
<reference evidence="5" key="1">
    <citation type="submission" date="2023-02" db="EMBL/GenBank/DDBJ databases">
        <title>Genome of toxic invasive species Heracleum sosnowskyi carries increased number of genes despite the absence of recent whole-genome duplications.</title>
        <authorList>
            <person name="Schelkunov M."/>
            <person name="Shtratnikova V."/>
            <person name="Makarenko M."/>
            <person name="Klepikova A."/>
            <person name="Omelchenko D."/>
            <person name="Novikova G."/>
            <person name="Obukhova E."/>
            <person name="Bogdanov V."/>
            <person name="Penin A."/>
            <person name="Logacheva M."/>
        </authorList>
    </citation>
    <scope>NUCLEOTIDE SEQUENCE</scope>
    <source>
        <strain evidence="5">Hsosn_3</strain>
        <tissue evidence="5">Leaf</tissue>
    </source>
</reference>
<dbReference type="AlphaFoldDB" id="A0AAD8HMM9"/>
<sequence length="160" mass="18236">MGLDEDVHVITSKLIIGHTTPSLVAITREKGIGKTTMARKIYRNPEVAHHFPCQAWVTLPLDFEPNTSLFNIAKQVLVGFVVNDSIEKIKYKLSRLWWFQSKIPVRRLIVLWVAEGLVDQPPDSAETPEFAGEKILNELVQKFIIQVAKWKPTEKLKHIG</sequence>
<feature type="domain" description="Disease resistance protein winged helix" evidence="4">
    <location>
        <begin position="102"/>
        <end position="150"/>
    </location>
</feature>
<evidence type="ECO:0000256" key="2">
    <source>
        <dbReference type="ARBA" id="ARBA00022821"/>
    </source>
</evidence>
<keyword evidence="1" id="KW-0547">Nucleotide-binding</keyword>
<dbReference type="InterPro" id="IPR058922">
    <property type="entry name" value="WHD_DRP"/>
</dbReference>
<dbReference type="SUPFAM" id="SSF52540">
    <property type="entry name" value="P-loop containing nucleoside triphosphate hydrolases"/>
    <property type="match status" value="1"/>
</dbReference>
<proteinExistence type="predicted"/>
<comment type="caution">
    <text evidence="5">The sequence shown here is derived from an EMBL/GenBank/DDBJ whole genome shotgun (WGS) entry which is preliminary data.</text>
</comment>
<dbReference type="Gene3D" id="3.40.50.300">
    <property type="entry name" value="P-loop containing nucleotide triphosphate hydrolases"/>
    <property type="match status" value="1"/>
</dbReference>
<reference evidence="5" key="2">
    <citation type="submission" date="2023-05" db="EMBL/GenBank/DDBJ databases">
        <authorList>
            <person name="Schelkunov M.I."/>
        </authorList>
    </citation>
    <scope>NUCLEOTIDE SEQUENCE</scope>
    <source>
        <strain evidence="5">Hsosn_3</strain>
        <tissue evidence="5">Leaf</tissue>
    </source>
</reference>
<dbReference type="Pfam" id="PF00931">
    <property type="entry name" value="NB-ARC"/>
    <property type="match status" value="1"/>
</dbReference>
<keyword evidence="2" id="KW-0611">Plant defense</keyword>
<keyword evidence="6" id="KW-1185">Reference proteome</keyword>
<evidence type="ECO:0000259" key="4">
    <source>
        <dbReference type="Pfam" id="PF23559"/>
    </source>
</evidence>
<organism evidence="5 6">
    <name type="scientific">Heracleum sosnowskyi</name>
    <dbReference type="NCBI Taxonomy" id="360622"/>
    <lineage>
        <taxon>Eukaryota</taxon>
        <taxon>Viridiplantae</taxon>
        <taxon>Streptophyta</taxon>
        <taxon>Embryophyta</taxon>
        <taxon>Tracheophyta</taxon>
        <taxon>Spermatophyta</taxon>
        <taxon>Magnoliopsida</taxon>
        <taxon>eudicotyledons</taxon>
        <taxon>Gunneridae</taxon>
        <taxon>Pentapetalae</taxon>
        <taxon>asterids</taxon>
        <taxon>campanulids</taxon>
        <taxon>Apiales</taxon>
        <taxon>Apiaceae</taxon>
        <taxon>Apioideae</taxon>
        <taxon>apioid superclade</taxon>
        <taxon>Tordylieae</taxon>
        <taxon>Tordyliinae</taxon>
        <taxon>Heracleum</taxon>
    </lineage>
</organism>
<evidence type="ECO:0000313" key="6">
    <source>
        <dbReference type="Proteomes" id="UP001237642"/>
    </source>
</evidence>